<gene>
    <name evidence="3" type="ORF">H5P30_08015</name>
</gene>
<organism evidence="3 4">
    <name type="scientific">Puniceicoccus vermicola</name>
    <dbReference type="NCBI Taxonomy" id="388746"/>
    <lineage>
        <taxon>Bacteria</taxon>
        <taxon>Pseudomonadati</taxon>
        <taxon>Verrucomicrobiota</taxon>
        <taxon>Opitutia</taxon>
        <taxon>Puniceicoccales</taxon>
        <taxon>Puniceicoccaceae</taxon>
        <taxon>Puniceicoccus</taxon>
    </lineage>
</organism>
<evidence type="ECO:0000256" key="2">
    <source>
        <dbReference type="ARBA" id="ARBA00023004"/>
    </source>
</evidence>
<keyword evidence="4" id="KW-1185">Reference proteome</keyword>
<dbReference type="Gene3D" id="2.60.120.620">
    <property type="entry name" value="q2cbj1_9rhob like domain"/>
    <property type="match status" value="1"/>
</dbReference>
<evidence type="ECO:0000256" key="1">
    <source>
        <dbReference type="ARBA" id="ARBA00022723"/>
    </source>
</evidence>
<dbReference type="Pfam" id="PF05721">
    <property type="entry name" value="PhyH"/>
    <property type="match status" value="1"/>
</dbReference>
<evidence type="ECO:0000313" key="4">
    <source>
        <dbReference type="Proteomes" id="UP000525652"/>
    </source>
</evidence>
<name>A0A7X1AXC1_9BACT</name>
<keyword evidence="2" id="KW-0408">Iron</keyword>
<dbReference type="InterPro" id="IPR008775">
    <property type="entry name" value="Phytyl_CoA_dOase-like"/>
</dbReference>
<dbReference type="PANTHER" id="PTHR20883:SF15">
    <property type="entry name" value="PHYTANOYL-COA DIOXYGENASE DOMAIN-CONTAINING PROTEIN 1"/>
    <property type="match status" value="1"/>
</dbReference>
<accession>A0A7X1AXC1</accession>
<protein>
    <submittedName>
        <fullName evidence="3">Phytanoyl-CoA dioxygenase family protein</fullName>
    </submittedName>
</protein>
<dbReference type="PANTHER" id="PTHR20883">
    <property type="entry name" value="PHYTANOYL-COA DIOXYGENASE DOMAIN CONTAINING 1"/>
    <property type="match status" value="1"/>
</dbReference>
<sequence>MTKIQANPDKAKQNRLVTPEQVEQFHRDGWCVVDSLFSTGEIDTIEHFFEDFKNNGLAAYDSGDKFEDIDPKKRQLRAMHPHRYSEKAKAWGLHPKVIEVLKVLFGKPPLMAQTMYYFKPPGARGQGMHQDNFYLLAAPSTCIAAWTAIDEANVDNGCLWGVPESHSREIICPKGIPDTSWMNYGDSHVRPFPRSAKPIPIPAPRGSTMFFNGQFIHGSSRNRTKDRSRRSFIGHYVDANTESLSVHYHPIHDENGNVMSRIAKTEGGGPCGDGVGGGIH</sequence>
<comment type="caution">
    <text evidence="3">The sequence shown here is derived from an EMBL/GenBank/DDBJ whole genome shotgun (WGS) entry which is preliminary data.</text>
</comment>
<dbReference type="SUPFAM" id="SSF51197">
    <property type="entry name" value="Clavaminate synthase-like"/>
    <property type="match status" value="1"/>
</dbReference>
<dbReference type="GO" id="GO:0005506">
    <property type="term" value="F:iron ion binding"/>
    <property type="evidence" value="ECO:0007669"/>
    <property type="project" value="UniProtKB-ARBA"/>
</dbReference>
<dbReference type="GO" id="GO:0016706">
    <property type="term" value="F:2-oxoglutarate-dependent dioxygenase activity"/>
    <property type="evidence" value="ECO:0007669"/>
    <property type="project" value="UniProtKB-ARBA"/>
</dbReference>
<keyword evidence="1" id="KW-0479">Metal-binding</keyword>
<dbReference type="RefSeq" id="WP_185692430.1">
    <property type="nucleotide sequence ID" value="NZ_JACHVA010000073.1"/>
</dbReference>
<reference evidence="3 4" key="1">
    <citation type="submission" date="2020-07" db="EMBL/GenBank/DDBJ databases">
        <authorList>
            <person name="Feng X."/>
        </authorList>
    </citation>
    <scope>NUCLEOTIDE SEQUENCE [LARGE SCALE GENOMIC DNA]</scope>
    <source>
        <strain evidence="3 4">JCM14086</strain>
    </source>
</reference>
<keyword evidence="3" id="KW-0560">Oxidoreductase</keyword>
<evidence type="ECO:0000313" key="3">
    <source>
        <dbReference type="EMBL" id="MBC2601721.1"/>
    </source>
</evidence>
<dbReference type="AlphaFoldDB" id="A0A7X1AXC1"/>
<dbReference type="EMBL" id="JACHVA010000073">
    <property type="protein sequence ID" value="MBC2601721.1"/>
    <property type="molecule type" value="Genomic_DNA"/>
</dbReference>
<proteinExistence type="predicted"/>
<keyword evidence="3" id="KW-0223">Dioxygenase</keyword>
<dbReference type="Proteomes" id="UP000525652">
    <property type="component" value="Unassembled WGS sequence"/>
</dbReference>